<evidence type="ECO:0008006" key="3">
    <source>
        <dbReference type="Google" id="ProtNLM"/>
    </source>
</evidence>
<gene>
    <name evidence="1" type="ORF">A4R35_13130</name>
</gene>
<protein>
    <recommendedName>
        <fullName evidence="3">DUF488 domain-containing protein</fullName>
    </recommendedName>
</protein>
<evidence type="ECO:0000313" key="1">
    <source>
        <dbReference type="EMBL" id="RAQ96484.1"/>
    </source>
</evidence>
<dbReference type="Pfam" id="PF04343">
    <property type="entry name" value="DUF488"/>
    <property type="match status" value="1"/>
</dbReference>
<dbReference type="InterPro" id="IPR007438">
    <property type="entry name" value="DUF488"/>
</dbReference>
<sequence>MLYRQRLILALAELAEGELAEEEAQLLLMLLCDRVRREQREAPYEFVLRGRRWRSFVLEHDLQTLRLRRYLTPPPRVALLAPVAGSSYLSQLRQEDRRLLSQVWEEGRGLMAERGGVLPLLRWQRQPSALPSLEEGRGEAEESACLFTLGYEGLSLDAYLTLLLSHQVRLLVDVRRHPFSRKFGFARKRLAQALYEVGIAYLHFPALGVPSELRRELESEDAYRALFARYVTDLLPQAKESLEQLAALIAEKRRVALTCFEADPRHCHRAVLATYLCQHGYITVPIVHVTSTMSLSKCKSLASCSRQTLAVLEG</sequence>
<reference evidence="1 2" key="1">
    <citation type="submission" date="2016-08" db="EMBL/GenBank/DDBJ databases">
        <title>Analysis of Carbohydrate Active Enzymes in Thermogemmatispora T81 Reveals Carbohydrate Degradation Ability.</title>
        <authorList>
            <person name="Tomazini A."/>
            <person name="Lal S."/>
            <person name="Stott M."/>
            <person name="Henrissat B."/>
            <person name="Polikarpov I."/>
            <person name="Sparling R."/>
            <person name="Levin D.B."/>
        </authorList>
    </citation>
    <scope>NUCLEOTIDE SEQUENCE [LARGE SCALE GENOMIC DNA]</scope>
    <source>
        <strain evidence="1 2">T81</strain>
    </source>
</reference>
<dbReference type="AlphaFoldDB" id="A0A328VMW0"/>
<organism evidence="1 2">
    <name type="scientific">Thermogemmatispora tikiterensis</name>
    <dbReference type="NCBI Taxonomy" id="1825093"/>
    <lineage>
        <taxon>Bacteria</taxon>
        <taxon>Bacillati</taxon>
        <taxon>Chloroflexota</taxon>
        <taxon>Ktedonobacteria</taxon>
        <taxon>Thermogemmatisporales</taxon>
        <taxon>Thermogemmatisporaceae</taxon>
        <taxon>Thermogemmatispora</taxon>
    </lineage>
</organism>
<comment type="caution">
    <text evidence="1">The sequence shown here is derived from an EMBL/GenBank/DDBJ whole genome shotgun (WGS) entry which is preliminary data.</text>
</comment>
<dbReference type="EMBL" id="MCIF01000002">
    <property type="protein sequence ID" value="RAQ96484.1"/>
    <property type="molecule type" value="Genomic_DNA"/>
</dbReference>
<dbReference type="PANTHER" id="PTHR39337">
    <property type="entry name" value="BLR5642 PROTEIN"/>
    <property type="match status" value="1"/>
</dbReference>
<evidence type="ECO:0000313" key="2">
    <source>
        <dbReference type="Proteomes" id="UP000248706"/>
    </source>
</evidence>
<dbReference type="Proteomes" id="UP000248706">
    <property type="component" value="Unassembled WGS sequence"/>
</dbReference>
<keyword evidence="2" id="KW-1185">Reference proteome</keyword>
<name>A0A328VMW0_9CHLR</name>
<accession>A0A328VMW0</accession>
<dbReference type="PANTHER" id="PTHR39337:SF1">
    <property type="entry name" value="BLR5642 PROTEIN"/>
    <property type="match status" value="1"/>
</dbReference>
<proteinExistence type="predicted"/>